<evidence type="ECO:0000313" key="2">
    <source>
        <dbReference type="Proteomes" id="UP000037043"/>
    </source>
</evidence>
<organism evidence="1 2">
    <name type="scientific">Clostridium homopropionicum DSM 5847</name>
    <dbReference type="NCBI Taxonomy" id="1121318"/>
    <lineage>
        <taxon>Bacteria</taxon>
        <taxon>Bacillati</taxon>
        <taxon>Bacillota</taxon>
        <taxon>Clostridia</taxon>
        <taxon>Eubacteriales</taxon>
        <taxon>Clostridiaceae</taxon>
        <taxon>Clostridium</taxon>
    </lineage>
</organism>
<comment type="caution">
    <text evidence="1">The sequence shown here is derived from an EMBL/GenBank/DDBJ whole genome shotgun (WGS) entry which is preliminary data.</text>
</comment>
<dbReference type="PATRIC" id="fig|1121318.3.peg.1933"/>
<accession>A0A0L6ZA26</accession>
<sequence>MKITPSAIYKTVDDILRKESLSRWNMEQEKSNIEIQKKQIISDYSDLTVLGIGATLQQLMSNEKFLYNFQYNTQFMNIKIQIIDKYIENIESTFEHIKKDKENLLQMCCQYIRKILEDIEDFDKTTKYEDKGYLVQGVKLTMPKIYEHSVEETVNNHINTLVNDVSQLKIEGSVKKR</sequence>
<evidence type="ECO:0000313" key="1">
    <source>
        <dbReference type="EMBL" id="KOA19824.1"/>
    </source>
</evidence>
<name>A0A0L6ZA26_9CLOT</name>
<protein>
    <submittedName>
        <fullName evidence="1">Uncharacterized protein</fullName>
    </submittedName>
</protein>
<keyword evidence="2" id="KW-1185">Reference proteome</keyword>
<dbReference type="EMBL" id="LHUR01000022">
    <property type="protein sequence ID" value="KOA19824.1"/>
    <property type="molecule type" value="Genomic_DNA"/>
</dbReference>
<proteinExistence type="predicted"/>
<gene>
    <name evidence="1" type="ORF">CLHOM_19130</name>
</gene>
<reference evidence="2" key="1">
    <citation type="submission" date="2015-08" db="EMBL/GenBank/DDBJ databases">
        <title>Genome sequence of the strict anaerobe Clostridium homopropionicum LuHBu1 (DSM 5847T).</title>
        <authorList>
            <person name="Poehlein A."/>
            <person name="Beck M."/>
            <person name="Schiel-Bengelsdorf B."/>
            <person name="Bengelsdorf F.R."/>
            <person name="Daniel R."/>
            <person name="Duerre P."/>
        </authorList>
    </citation>
    <scope>NUCLEOTIDE SEQUENCE [LARGE SCALE GENOMIC DNA]</scope>
    <source>
        <strain evidence="2">DSM 5847</strain>
    </source>
</reference>
<dbReference type="Proteomes" id="UP000037043">
    <property type="component" value="Unassembled WGS sequence"/>
</dbReference>
<dbReference type="RefSeq" id="WP_052221449.1">
    <property type="nucleotide sequence ID" value="NZ_LHUR01000022.1"/>
</dbReference>
<dbReference type="AlphaFoldDB" id="A0A0L6ZA26"/>